<gene>
    <name evidence="15" type="ORF">EQF91_05700</name>
</gene>
<dbReference type="PANTHER" id="PTHR42801:SF4">
    <property type="entry name" value="AHPC_TSA FAMILY PROTEIN"/>
    <property type="match status" value="1"/>
</dbReference>
<evidence type="ECO:0000256" key="1">
    <source>
        <dbReference type="ARBA" id="ARBA00003330"/>
    </source>
</evidence>
<feature type="active site" description="Cysteine sulfenic acid (-SOH) intermediate; for peroxidase activity" evidence="13">
    <location>
        <position position="44"/>
    </location>
</feature>
<keyword evidence="8" id="KW-0676">Redox-active center</keyword>
<feature type="domain" description="Thioredoxin" evidence="14">
    <location>
        <begin position="2"/>
        <end position="152"/>
    </location>
</feature>
<evidence type="ECO:0000256" key="5">
    <source>
        <dbReference type="ARBA" id="ARBA00022862"/>
    </source>
</evidence>
<evidence type="ECO:0000256" key="7">
    <source>
        <dbReference type="ARBA" id="ARBA00023157"/>
    </source>
</evidence>
<dbReference type="EMBL" id="SCFR01000019">
    <property type="protein sequence ID" value="TFF65480.1"/>
    <property type="molecule type" value="Genomic_DNA"/>
</dbReference>
<evidence type="ECO:0000256" key="6">
    <source>
        <dbReference type="ARBA" id="ARBA00023002"/>
    </source>
</evidence>
<dbReference type="InterPro" id="IPR000866">
    <property type="entry name" value="AhpC/TSA"/>
</dbReference>
<dbReference type="Pfam" id="PF00578">
    <property type="entry name" value="AhpC-TSA"/>
    <property type="match status" value="1"/>
</dbReference>
<dbReference type="PROSITE" id="PS51352">
    <property type="entry name" value="THIOREDOXIN_2"/>
    <property type="match status" value="1"/>
</dbReference>
<dbReference type="Gene3D" id="3.40.30.10">
    <property type="entry name" value="Glutaredoxin"/>
    <property type="match status" value="1"/>
</dbReference>
<dbReference type="GO" id="GO:0005737">
    <property type="term" value="C:cytoplasm"/>
    <property type="evidence" value="ECO:0007669"/>
    <property type="project" value="TreeGrafter"/>
</dbReference>
<evidence type="ECO:0000256" key="2">
    <source>
        <dbReference type="ARBA" id="ARBA00011245"/>
    </source>
</evidence>
<dbReference type="InterPro" id="IPR024706">
    <property type="entry name" value="Peroxiredoxin_AhpC-typ"/>
</dbReference>
<comment type="catalytic activity">
    <reaction evidence="12">
        <text>a hydroperoxide + [thioredoxin]-dithiol = an alcohol + [thioredoxin]-disulfide + H2O</text>
        <dbReference type="Rhea" id="RHEA:62620"/>
        <dbReference type="Rhea" id="RHEA-COMP:10698"/>
        <dbReference type="Rhea" id="RHEA-COMP:10700"/>
        <dbReference type="ChEBI" id="CHEBI:15377"/>
        <dbReference type="ChEBI" id="CHEBI:29950"/>
        <dbReference type="ChEBI" id="CHEBI:30879"/>
        <dbReference type="ChEBI" id="CHEBI:35924"/>
        <dbReference type="ChEBI" id="CHEBI:50058"/>
        <dbReference type="EC" id="1.11.1.24"/>
    </reaction>
</comment>
<dbReference type="PANTHER" id="PTHR42801">
    <property type="entry name" value="THIOREDOXIN-DEPENDENT PEROXIDE REDUCTASE"/>
    <property type="match status" value="1"/>
</dbReference>
<protein>
    <recommendedName>
        <fullName evidence="3">thioredoxin-dependent peroxiredoxin</fullName>
        <ecNumber evidence="3">1.11.1.24</ecNumber>
    </recommendedName>
    <alternativeName>
        <fullName evidence="11">Bacterioferritin comigratory protein</fullName>
    </alternativeName>
    <alternativeName>
        <fullName evidence="9">Thioredoxin peroxidase</fullName>
    </alternativeName>
</protein>
<dbReference type="InterPro" id="IPR050924">
    <property type="entry name" value="Peroxiredoxin_BCP/PrxQ"/>
</dbReference>
<evidence type="ECO:0000259" key="14">
    <source>
        <dbReference type="PROSITE" id="PS51352"/>
    </source>
</evidence>
<sequence length="152" mass="17510">MLKIGDKAPEFSLENQEGKIVNLSDFRGQIVVLYFYPKDNTPGCTSQACGFRDINEELEKMNVKLIGISKDKISSHTKFIEKYGLNFDLLSDPEKEVHELYGTLDEKSMFGKLVFGTSRDTFIIDEEGKIKEIFRKVKAKDNPFEILDYLRK</sequence>
<evidence type="ECO:0000256" key="9">
    <source>
        <dbReference type="ARBA" id="ARBA00032824"/>
    </source>
</evidence>
<keyword evidence="7" id="KW-1015">Disulfide bond</keyword>
<keyword evidence="6 15" id="KW-0560">Oxidoreductase</keyword>
<name>A0A4V3IY77_9FIRM</name>
<dbReference type="SUPFAM" id="SSF52833">
    <property type="entry name" value="Thioredoxin-like"/>
    <property type="match status" value="1"/>
</dbReference>
<comment type="similarity">
    <text evidence="10">Belongs to the peroxiredoxin family. BCP/PrxQ subfamily.</text>
</comment>
<evidence type="ECO:0000256" key="4">
    <source>
        <dbReference type="ARBA" id="ARBA00022559"/>
    </source>
</evidence>
<dbReference type="GO" id="GO:0008379">
    <property type="term" value="F:thioredoxin peroxidase activity"/>
    <property type="evidence" value="ECO:0007669"/>
    <property type="project" value="TreeGrafter"/>
</dbReference>
<comment type="function">
    <text evidence="1">Thiol-specific peroxidase that catalyzes the reduction of hydrogen peroxide and organic hydroperoxides to water and alcohols, respectively. Plays a role in cell protection against oxidative stress by detoxifying peroxides and as sensor of hydrogen peroxide-mediated signaling events.</text>
</comment>
<dbReference type="InterPro" id="IPR036249">
    <property type="entry name" value="Thioredoxin-like_sf"/>
</dbReference>
<comment type="subunit">
    <text evidence="2">Monomer.</text>
</comment>
<organism evidence="15 16">
    <name type="scientific">Helcococcus ovis</name>
    <dbReference type="NCBI Taxonomy" id="72026"/>
    <lineage>
        <taxon>Bacteria</taxon>
        <taxon>Bacillati</taxon>
        <taxon>Bacillota</taxon>
        <taxon>Tissierellia</taxon>
        <taxon>Tissierellales</taxon>
        <taxon>Peptoniphilaceae</taxon>
        <taxon>Helcococcus</taxon>
    </lineage>
</organism>
<dbReference type="RefSeq" id="WP_134711402.1">
    <property type="nucleotide sequence ID" value="NZ_CP119081.1"/>
</dbReference>
<proteinExistence type="inferred from homology"/>
<dbReference type="PIRSF" id="PIRSF000239">
    <property type="entry name" value="AHPC"/>
    <property type="match status" value="1"/>
</dbReference>
<reference evidence="15 16" key="1">
    <citation type="submission" date="2019-01" db="EMBL/GenBank/DDBJ databases">
        <title>Draft Genome Sequences of Helcococcus ovis Strains Isolated from the Uterus and Vagina of Dairy Cows with Metritis.</title>
        <authorList>
            <person name="Cunha F."/>
            <person name="Jeon S.J."/>
            <person name="Kutzer P."/>
            <person name="Galvao K.N."/>
        </authorList>
    </citation>
    <scope>NUCLEOTIDE SEQUENCE [LARGE SCALE GENOMIC DNA]</scope>
    <source>
        <strain evidence="15 16">KG-37</strain>
    </source>
</reference>
<evidence type="ECO:0000256" key="13">
    <source>
        <dbReference type="PIRSR" id="PIRSR000239-1"/>
    </source>
</evidence>
<keyword evidence="16" id="KW-1185">Reference proteome</keyword>
<comment type="caution">
    <text evidence="15">The sequence shown here is derived from an EMBL/GenBank/DDBJ whole genome shotgun (WGS) entry which is preliminary data.</text>
</comment>
<evidence type="ECO:0000313" key="16">
    <source>
        <dbReference type="Proteomes" id="UP000297454"/>
    </source>
</evidence>
<accession>A0A4V3IY77</accession>
<dbReference type="AlphaFoldDB" id="A0A4V3IY77"/>
<evidence type="ECO:0000256" key="12">
    <source>
        <dbReference type="ARBA" id="ARBA00049091"/>
    </source>
</evidence>
<dbReference type="CDD" id="cd03017">
    <property type="entry name" value="PRX_BCP"/>
    <property type="match status" value="1"/>
</dbReference>
<keyword evidence="5" id="KW-0049">Antioxidant</keyword>
<dbReference type="GO" id="GO:0045454">
    <property type="term" value="P:cell redox homeostasis"/>
    <property type="evidence" value="ECO:0007669"/>
    <property type="project" value="TreeGrafter"/>
</dbReference>
<dbReference type="NCBIfam" id="NF006960">
    <property type="entry name" value="PRK09437.1"/>
    <property type="match status" value="1"/>
</dbReference>
<evidence type="ECO:0000256" key="11">
    <source>
        <dbReference type="ARBA" id="ARBA00041373"/>
    </source>
</evidence>
<dbReference type="GeneID" id="97030312"/>
<dbReference type="InterPro" id="IPR013766">
    <property type="entry name" value="Thioredoxin_domain"/>
</dbReference>
<keyword evidence="4 15" id="KW-0575">Peroxidase</keyword>
<evidence type="ECO:0000313" key="15">
    <source>
        <dbReference type="EMBL" id="TFF65480.1"/>
    </source>
</evidence>
<dbReference type="Proteomes" id="UP000297454">
    <property type="component" value="Unassembled WGS sequence"/>
</dbReference>
<dbReference type="EC" id="1.11.1.24" evidence="3"/>
<dbReference type="GO" id="GO:0034599">
    <property type="term" value="P:cellular response to oxidative stress"/>
    <property type="evidence" value="ECO:0007669"/>
    <property type="project" value="TreeGrafter"/>
</dbReference>
<evidence type="ECO:0000256" key="3">
    <source>
        <dbReference type="ARBA" id="ARBA00013017"/>
    </source>
</evidence>
<evidence type="ECO:0000256" key="10">
    <source>
        <dbReference type="ARBA" id="ARBA00038489"/>
    </source>
</evidence>
<dbReference type="OrthoDB" id="9812811at2"/>
<evidence type="ECO:0000256" key="8">
    <source>
        <dbReference type="ARBA" id="ARBA00023284"/>
    </source>
</evidence>
<dbReference type="FunFam" id="3.40.30.10:FF:000007">
    <property type="entry name" value="Thioredoxin-dependent thiol peroxidase"/>
    <property type="match status" value="1"/>
</dbReference>